<dbReference type="EMBL" id="CP049140">
    <property type="protein sequence ID" value="QIE86161.1"/>
    <property type="molecule type" value="Genomic_DNA"/>
</dbReference>
<dbReference type="RefSeq" id="WP_024767759.1">
    <property type="nucleotide sequence ID" value="NZ_CAMIIC010000074.1"/>
</dbReference>
<dbReference type="AlphaFoldDB" id="A0A6G6IV96"/>
<proteinExistence type="predicted"/>
<evidence type="ECO:0000313" key="1">
    <source>
        <dbReference type="EMBL" id="QIE86161.1"/>
    </source>
</evidence>
<protein>
    <submittedName>
        <fullName evidence="1">Uncharacterized protein</fullName>
    </submittedName>
</protein>
<evidence type="ECO:0000313" key="2">
    <source>
        <dbReference type="Proteomes" id="UP000501063"/>
    </source>
</evidence>
<reference evidence="1 2" key="1">
    <citation type="submission" date="2020-02" db="EMBL/GenBank/DDBJ databases">
        <title>Integrative conjugative elements (ICEs) and plasmids drive adaptation of Pseudomonas nitroreducens strain HBP1 to wastewater environment.</title>
        <authorList>
            <person name="Sentchilo V."/>
            <person name="Carraro N."/>
            <person name="Bertelli C."/>
            <person name="van der Meer J.R."/>
        </authorList>
    </citation>
    <scope>NUCLEOTIDE SEQUENCE [LARGE SCALE GENOMIC DNA]</scope>
    <source>
        <strain evidence="1 2">HBP1</strain>
    </source>
</reference>
<name>A0A6G6IV96_PSENT</name>
<dbReference type="KEGG" id="pnt:G5B91_07745"/>
<dbReference type="Proteomes" id="UP000501063">
    <property type="component" value="Chromosome"/>
</dbReference>
<sequence>MSVFFNHVPASELGTTFTHYGLFCGCVPVYLGALDTDCPSVAARNGVPEFALDLAEMVFGACCLVCSLFNPEFEPAYPFRVTGRIKP</sequence>
<organism evidence="1 2">
    <name type="scientific">Pseudomonas nitroreducens</name>
    <dbReference type="NCBI Taxonomy" id="46680"/>
    <lineage>
        <taxon>Bacteria</taxon>
        <taxon>Pseudomonadati</taxon>
        <taxon>Pseudomonadota</taxon>
        <taxon>Gammaproteobacteria</taxon>
        <taxon>Pseudomonadales</taxon>
        <taxon>Pseudomonadaceae</taxon>
        <taxon>Pseudomonas</taxon>
    </lineage>
</organism>
<accession>A0A6G6IV96</accession>
<gene>
    <name evidence="1" type="ORF">G5B91_07745</name>
</gene>